<evidence type="ECO:0000313" key="2">
    <source>
        <dbReference type="Proteomes" id="UP000237056"/>
    </source>
</evidence>
<accession>A0A2S4N4X5</accession>
<comment type="caution">
    <text evidence="1">The sequence shown here is derived from an EMBL/GenBank/DDBJ whole genome shotgun (WGS) entry which is preliminary data.</text>
</comment>
<dbReference type="EMBL" id="PQNY01000022">
    <property type="protein sequence ID" value="POS00788.1"/>
    <property type="molecule type" value="Genomic_DNA"/>
</dbReference>
<dbReference type="Proteomes" id="UP000237056">
    <property type="component" value="Unassembled WGS sequence"/>
</dbReference>
<evidence type="ECO:0000313" key="1">
    <source>
        <dbReference type="EMBL" id="POS00788.1"/>
    </source>
</evidence>
<keyword evidence="2" id="KW-1185">Reference proteome</keyword>
<proteinExistence type="predicted"/>
<dbReference type="AlphaFoldDB" id="A0A2S4N4X5"/>
<reference evidence="1 2" key="1">
    <citation type="submission" date="2018-01" db="EMBL/GenBank/DDBJ databases">
        <title>Genomic Encyclopedia of Type Strains, Phase I: the one thousand microbial genomes (KMG-I) project.</title>
        <authorList>
            <person name="Goeker M."/>
        </authorList>
    </citation>
    <scope>NUCLEOTIDE SEQUENCE [LARGE SCALE GENOMIC DNA]</scope>
    <source>
        <strain evidence="1 2">DSM 17960</strain>
    </source>
</reference>
<sequence length="35" mass="4205">MNDFKFLEHDILHSIKQLHSRSVKIINNENRKGNK</sequence>
<name>A0A2S4N4X5_9FLAO</name>
<gene>
    <name evidence="1" type="ORF">Q361_1228</name>
</gene>
<protein>
    <submittedName>
        <fullName evidence="1">Uncharacterized protein</fullName>
    </submittedName>
</protein>
<organism evidence="1 2">
    <name type="scientific">Flavobacterium croceum DSM 17960</name>
    <dbReference type="NCBI Taxonomy" id="1121886"/>
    <lineage>
        <taxon>Bacteria</taxon>
        <taxon>Pseudomonadati</taxon>
        <taxon>Bacteroidota</taxon>
        <taxon>Flavobacteriia</taxon>
        <taxon>Flavobacteriales</taxon>
        <taxon>Flavobacteriaceae</taxon>
        <taxon>Flavobacterium</taxon>
    </lineage>
</organism>